<feature type="domain" description="HTH cro/C1-type" evidence="2">
    <location>
        <begin position="7"/>
        <end position="61"/>
    </location>
</feature>
<protein>
    <recommendedName>
        <fullName evidence="2">HTH cro/C1-type domain-containing protein</fullName>
    </recommendedName>
</protein>
<sequence>MELNTIIKKAIQSKQLSNAHLAELLGVSATTISNWKTGHSEPSISNLRKLADILDLDLSISFKEKEIEIDKSTKVISLKSAGIEVDIKLQISPDGELLID</sequence>
<evidence type="ECO:0000313" key="3">
    <source>
        <dbReference type="EMBL" id="GJM64674.1"/>
    </source>
</evidence>
<dbReference type="EMBL" id="BQKE01000006">
    <property type="protein sequence ID" value="GJM64782.1"/>
    <property type="molecule type" value="Genomic_DNA"/>
</dbReference>
<comment type="caution">
    <text evidence="3">The sequence shown here is derived from an EMBL/GenBank/DDBJ whole genome shotgun (WGS) entry which is preliminary data.</text>
</comment>
<organism evidence="3 5">
    <name type="scientific">Persicobacter diffluens</name>
    <dbReference type="NCBI Taxonomy" id="981"/>
    <lineage>
        <taxon>Bacteria</taxon>
        <taxon>Pseudomonadati</taxon>
        <taxon>Bacteroidota</taxon>
        <taxon>Cytophagia</taxon>
        <taxon>Cytophagales</taxon>
        <taxon>Persicobacteraceae</taxon>
        <taxon>Persicobacter</taxon>
    </lineage>
</organism>
<gene>
    <name evidence="3" type="ORF">PEDI_52260</name>
    <name evidence="4" type="ORF">PEDI_53340</name>
</gene>
<dbReference type="InterPro" id="IPR010982">
    <property type="entry name" value="Lambda_DNA-bd_dom_sf"/>
</dbReference>
<dbReference type="EMBL" id="BQKE01000006">
    <property type="protein sequence ID" value="GJM64674.1"/>
    <property type="molecule type" value="Genomic_DNA"/>
</dbReference>
<dbReference type="CDD" id="cd00093">
    <property type="entry name" value="HTH_XRE"/>
    <property type="match status" value="1"/>
</dbReference>
<dbReference type="Pfam" id="PF01381">
    <property type="entry name" value="HTH_3"/>
    <property type="match status" value="1"/>
</dbReference>
<dbReference type="GO" id="GO:0003677">
    <property type="term" value="F:DNA binding"/>
    <property type="evidence" value="ECO:0007669"/>
    <property type="project" value="UniProtKB-KW"/>
</dbReference>
<dbReference type="SUPFAM" id="SSF47413">
    <property type="entry name" value="lambda repressor-like DNA-binding domains"/>
    <property type="match status" value="1"/>
</dbReference>
<evidence type="ECO:0000313" key="4">
    <source>
        <dbReference type="EMBL" id="GJM64782.1"/>
    </source>
</evidence>
<dbReference type="PROSITE" id="PS50943">
    <property type="entry name" value="HTH_CROC1"/>
    <property type="match status" value="1"/>
</dbReference>
<reference evidence="3 5" key="1">
    <citation type="submission" date="2021-12" db="EMBL/GenBank/DDBJ databases">
        <title>Genome sequencing of bacteria with rrn-lacking chromosome and rrn-plasmid.</title>
        <authorList>
            <person name="Anda M."/>
            <person name="Iwasaki W."/>
        </authorList>
    </citation>
    <scope>NUCLEOTIDE SEQUENCE [LARGE SCALE GENOMIC DNA]</scope>
    <source>
        <strain evidence="3 5">NBRC 15940</strain>
    </source>
</reference>
<proteinExistence type="predicted"/>
<dbReference type="Gene3D" id="1.10.260.40">
    <property type="entry name" value="lambda repressor-like DNA-binding domains"/>
    <property type="match status" value="1"/>
</dbReference>
<dbReference type="PANTHER" id="PTHR46558:SF11">
    <property type="entry name" value="HTH-TYPE TRANSCRIPTIONAL REGULATOR XRE"/>
    <property type="match status" value="1"/>
</dbReference>
<keyword evidence="1" id="KW-0238">DNA-binding</keyword>
<evidence type="ECO:0000313" key="5">
    <source>
        <dbReference type="Proteomes" id="UP001310022"/>
    </source>
</evidence>
<accession>A0AAN5AMP8</accession>
<dbReference type="PANTHER" id="PTHR46558">
    <property type="entry name" value="TRACRIPTIONAL REGULATORY PROTEIN-RELATED-RELATED"/>
    <property type="match status" value="1"/>
</dbReference>
<evidence type="ECO:0000259" key="2">
    <source>
        <dbReference type="PROSITE" id="PS50943"/>
    </source>
</evidence>
<dbReference type="RefSeq" id="WP_338239738.1">
    <property type="nucleotide sequence ID" value="NZ_BQKE01000006.1"/>
</dbReference>
<dbReference type="InterPro" id="IPR001387">
    <property type="entry name" value="Cro/C1-type_HTH"/>
</dbReference>
<dbReference type="SMART" id="SM00530">
    <property type="entry name" value="HTH_XRE"/>
    <property type="match status" value="1"/>
</dbReference>
<dbReference type="AlphaFoldDB" id="A0AAN5AMP8"/>
<keyword evidence="5" id="KW-1185">Reference proteome</keyword>
<evidence type="ECO:0000256" key="1">
    <source>
        <dbReference type="ARBA" id="ARBA00023125"/>
    </source>
</evidence>
<dbReference type="Proteomes" id="UP001310022">
    <property type="component" value="Unassembled WGS sequence"/>
</dbReference>
<name>A0AAN5AMP8_9BACT</name>